<evidence type="ECO:0000313" key="1">
    <source>
        <dbReference type="EMBL" id="MVN75715.1"/>
    </source>
</evidence>
<reference evidence="1 2" key="1">
    <citation type="submission" date="2019-12" db="EMBL/GenBank/DDBJ databases">
        <title>Hymenobacter sp. HMF4947 Genome sequencing and assembly.</title>
        <authorList>
            <person name="Kang H."/>
            <person name="Cha I."/>
            <person name="Kim H."/>
            <person name="Joh K."/>
        </authorList>
    </citation>
    <scope>NUCLEOTIDE SEQUENCE [LARGE SCALE GENOMIC DNA]</scope>
    <source>
        <strain evidence="1 2">HMF4947</strain>
    </source>
</reference>
<sequence length="263" mass="28940">MNLRFCLPFASKLPLSWAWALGVGPALLLSGCRHEVVVAPAYDDYFPVVLNTYRTYAVSDSSWLNGKVTVSQYQFRERVSEQFTDAAGQPAYRLVRSKRLTPAEAWRDDSVLVVQVLPRAVLLTRNNVRTVELIYPARAGQGWNGNAFSVSTFQPDTIINLTRYYGPAVGGAYTTLAAGGQPAKTYPVTVATRNTQPGGINDVNAYSQRGTQQVYASGVGLVWRRRFSYYTFTTSANGFQTITRGIVQNGASRSETLLETGTL</sequence>
<dbReference type="Proteomes" id="UP000441336">
    <property type="component" value="Unassembled WGS sequence"/>
</dbReference>
<dbReference type="AlphaFoldDB" id="A0A7K1TBF7"/>
<dbReference type="PROSITE" id="PS51257">
    <property type="entry name" value="PROKAR_LIPOPROTEIN"/>
    <property type="match status" value="1"/>
</dbReference>
<dbReference type="RefSeq" id="WP_157562434.1">
    <property type="nucleotide sequence ID" value="NZ_WQKZ01000001.1"/>
</dbReference>
<comment type="caution">
    <text evidence="1">The sequence shown here is derived from an EMBL/GenBank/DDBJ whole genome shotgun (WGS) entry which is preliminary data.</text>
</comment>
<dbReference type="EMBL" id="WQKZ01000001">
    <property type="protein sequence ID" value="MVN75715.1"/>
    <property type="molecule type" value="Genomic_DNA"/>
</dbReference>
<proteinExistence type="predicted"/>
<accession>A0A7K1TBF7</accession>
<keyword evidence="2" id="KW-1185">Reference proteome</keyword>
<gene>
    <name evidence="1" type="ORF">GO988_05190</name>
</gene>
<protein>
    <submittedName>
        <fullName evidence="1">Uncharacterized protein</fullName>
    </submittedName>
</protein>
<organism evidence="1 2">
    <name type="scientific">Hymenobacter ginkgonis</name>
    <dbReference type="NCBI Taxonomy" id="2682976"/>
    <lineage>
        <taxon>Bacteria</taxon>
        <taxon>Pseudomonadati</taxon>
        <taxon>Bacteroidota</taxon>
        <taxon>Cytophagia</taxon>
        <taxon>Cytophagales</taxon>
        <taxon>Hymenobacteraceae</taxon>
        <taxon>Hymenobacter</taxon>
    </lineage>
</organism>
<evidence type="ECO:0000313" key="2">
    <source>
        <dbReference type="Proteomes" id="UP000441336"/>
    </source>
</evidence>
<name>A0A7K1TBF7_9BACT</name>